<dbReference type="VEuPathDB" id="VectorBase:AATE011112"/>
<evidence type="ECO:0000256" key="2">
    <source>
        <dbReference type="SAM" id="Phobius"/>
    </source>
</evidence>
<feature type="compositionally biased region" description="Pro residues" evidence="1">
    <location>
        <begin position="154"/>
        <end position="176"/>
    </location>
</feature>
<name>A0A182J4D8_ANOAO</name>
<evidence type="ECO:0000313" key="3">
    <source>
        <dbReference type="EnsemblMetazoa" id="AATE011112-PA.1"/>
    </source>
</evidence>
<feature type="region of interest" description="Disordered" evidence="1">
    <location>
        <begin position="1"/>
        <end position="22"/>
    </location>
</feature>
<organism evidence="3">
    <name type="scientific">Anopheles atroparvus</name>
    <name type="common">European mosquito</name>
    <dbReference type="NCBI Taxonomy" id="41427"/>
    <lineage>
        <taxon>Eukaryota</taxon>
        <taxon>Metazoa</taxon>
        <taxon>Ecdysozoa</taxon>
        <taxon>Arthropoda</taxon>
        <taxon>Hexapoda</taxon>
        <taxon>Insecta</taxon>
        <taxon>Pterygota</taxon>
        <taxon>Neoptera</taxon>
        <taxon>Endopterygota</taxon>
        <taxon>Diptera</taxon>
        <taxon>Nematocera</taxon>
        <taxon>Culicoidea</taxon>
        <taxon>Culicidae</taxon>
        <taxon>Anophelinae</taxon>
        <taxon>Anopheles</taxon>
    </lineage>
</organism>
<protein>
    <submittedName>
        <fullName evidence="3">Uncharacterized protein</fullName>
    </submittedName>
</protein>
<keyword evidence="2" id="KW-0472">Membrane</keyword>
<proteinExistence type="predicted"/>
<accession>A0A182J4D8</accession>
<feature type="transmembrane region" description="Helical" evidence="2">
    <location>
        <begin position="27"/>
        <end position="47"/>
    </location>
</feature>
<sequence>MRSSEISEDDETAVREMHKASKKKPSFSFAATTVALFGLGGSIIIANGSGLRRVRARAGCSPLPTMSGRGQPGTPGRGRRSCRRWIAPRLAQYYNEPLESPWNGSRLSPYDAVGEPVLEDDWASSSEARLAELKLLLLLMSSWSRCTSEDDCKPPPPPPPPPPADPAPPPAPGPSP</sequence>
<feature type="compositionally biased region" description="Acidic residues" evidence="1">
    <location>
        <begin position="1"/>
        <end position="11"/>
    </location>
</feature>
<feature type="region of interest" description="Disordered" evidence="1">
    <location>
        <begin position="146"/>
        <end position="176"/>
    </location>
</feature>
<dbReference type="AlphaFoldDB" id="A0A182J4D8"/>
<dbReference type="EnsemblMetazoa" id="AATE011112-RA">
    <property type="protein sequence ID" value="AATE011112-PA.1"/>
    <property type="gene ID" value="AATE011112"/>
</dbReference>
<evidence type="ECO:0000256" key="1">
    <source>
        <dbReference type="SAM" id="MobiDB-lite"/>
    </source>
</evidence>
<keyword evidence="2" id="KW-1133">Transmembrane helix</keyword>
<keyword evidence="2" id="KW-0812">Transmembrane</keyword>
<reference evidence="3" key="1">
    <citation type="submission" date="2022-08" db="UniProtKB">
        <authorList>
            <consortium name="EnsemblMetazoa"/>
        </authorList>
    </citation>
    <scope>IDENTIFICATION</scope>
    <source>
        <strain evidence="3">EBRO</strain>
    </source>
</reference>